<feature type="signal peptide" evidence="2">
    <location>
        <begin position="1"/>
        <end position="22"/>
    </location>
</feature>
<accession>A0A841HT17</accession>
<dbReference type="EMBL" id="JACHHZ010000005">
    <property type="protein sequence ID" value="MBB6095360.1"/>
    <property type="molecule type" value="Genomic_DNA"/>
</dbReference>
<comment type="caution">
    <text evidence="3">The sequence shown here is derived from an EMBL/GenBank/DDBJ whole genome shotgun (WGS) entry which is preliminary data.</text>
</comment>
<name>A0A841HT17_9GAMM</name>
<reference evidence="3 4" key="1">
    <citation type="submission" date="2020-08" db="EMBL/GenBank/DDBJ databases">
        <title>Genomic Encyclopedia of Type Strains, Phase IV (KMG-IV): sequencing the most valuable type-strain genomes for metagenomic binning, comparative biology and taxonomic classification.</title>
        <authorList>
            <person name="Goeker M."/>
        </authorList>
    </citation>
    <scope>NUCLEOTIDE SEQUENCE [LARGE SCALE GENOMIC DNA]</scope>
    <source>
        <strain evidence="3 4">DSM 26723</strain>
    </source>
</reference>
<evidence type="ECO:0000256" key="1">
    <source>
        <dbReference type="SAM" id="MobiDB-lite"/>
    </source>
</evidence>
<evidence type="ECO:0000313" key="3">
    <source>
        <dbReference type="EMBL" id="MBB6095360.1"/>
    </source>
</evidence>
<feature type="region of interest" description="Disordered" evidence="1">
    <location>
        <begin position="114"/>
        <end position="139"/>
    </location>
</feature>
<proteinExistence type="predicted"/>
<protein>
    <submittedName>
        <fullName evidence="3">Uncharacterized protein</fullName>
    </submittedName>
</protein>
<keyword evidence="4" id="KW-1185">Reference proteome</keyword>
<dbReference type="InterPro" id="IPR045500">
    <property type="entry name" value="DUF6491"/>
</dbReference>
<feature type="chain" id="PRO_5032628489" evidence="2">
    <location>
        <begin position="23"/>
        <end position="139"/>
    </location>
</feature>
<evidence type="ECO:0000313" key="4">
    <source>
        <dbReference type="Proteomes" id="UP000588068"/>
    </source>
</evidence>
<organism evidence="3 4">
    <name type="scientific">Povalibacter uvarum</name>
    <dbReference type="NCBI Taxonomy" id="732238"/>
    <lineage>
        <taxon>Bacteria</taxon>
        <taxon>Pseudomonadati</taxon>
        <taxon>Pseudomonadota</taxon>
        <taxon>Gammaproteobacteria</taxon>
        <taxon>Steroidobacterales</taxon>
        <taxon>Steroidobacteraceae</taxon>
        <taxon>Povalibacter</taxon>
    </lineage>
</organism>
<dbReference type="Pfam" id="PF20101">
    <property type="entry name" value="DUF6491"/>
    <property type="match status" value="1"/>
</dbReference>
<dbReference type="AlphaFoldDB" id="A0A841HT17"/>
<evidence type="ECO:0000256" key="2">
    <source>
        <dbReference type="SAM" id="SignalP"/>
    </source>
</evidence>
<feature type="compositionally biased region" description="Basic and acidic residues" evidence="1">
    <location>
        <begin position="126"/>
        <end position="139"/>
    </location>
</feature>
<gene>
    <name evidence="3" type="ORF">HNQ60_004250</name>
</gene>
<sequence length="139" mass="15034">MKSRNVVLVTAVAAFGMSATFGASLGAEGESTAKAAEASIPFANEGGIRNWSADRDKGLWVQDSRGKWYYAKMFGGTCPGLNFATTLGFDTRTMGSFDRYSAILVPREGRCQIESLIPSDGPPARQKREEQKQQESAES</sequence>
<keyword evidence="2" id="KW-0732">Signal</keyword>
<dbReference type="Proteomes" id="UP000588068">
    <property type="component" value="Unassembled WGS sequence"/>
</dbReference>
<dbReference type="RefSeq" id="WP_184334742.1">
    <property type="nucleotide sequence ID" value="NZ_JACHHZ010000005.1"/>
</dbReference>